<protein>
    <recommendedName>
        <fullName evidence="2">L-methionine (R)-S-oxide reductase</fullName>
        <ecNumber evidence="2">1.8.4.14</ecNumber>
    </recommendedName>
</protein>
<dbReference type="PROSITE" id="PS51790">
    <property type="entry name" value="MSRB"/>
    <property type="match status" value="1"/>
</dbReference>
<evidence type="ECO:0000256" key="3">
    <source>
        <dbReference type="ARBA" id="ARBA00023002"/>
    </source>
</evidence>
<dbReference type="GO" id="GO:0005737">
    <property type="term" value="C:cytoplasm"/>
    <property type="evidence" value="ECO:0007669"/>
    <property type="project" value="TreeGrafter"/>
</dbReference>
<proteinExistence type="inferred from homology"/>
<dbReference type="GO" id="GO:0033745">
    <property type="term" value="F:L-methionine-(R)-S-oxide reductase activity"/>
    <property type="evidence" value="ECO:0007669"/>
    <property type="project" value="UniProtKB-EC"/>
</dbReference>
<organism evidence="7 8">
    <name type="scientific">Eleutherodactylus coqui</name>
    <name type="common">Puerto Rican coqui</name>
    <dbReference type="NCBI Taxonomy" id="57060"/>
    <lineage>
        <taxon>Eukaryota</taxon>
        <taxon>Metazoa</taxon>
        <taxon>Chordata</taxon>
        <taxon>Craniata</taxon>
        <taxon>Vertebrata</taxon>
        <taxon>Euteleostomi</taxon>
        <taxon>Amphibia</taxon>
        <taxon>Batrachia</taxon>
        <taxon>Anura</taxon>
        <taxon>Neobatrachia</taxon>
        <taxon>Hyloidea</taxon>
        <taxon>Eleutherodactylidae</taxon>
        <taxon>Eleutherodactylinae</taxon>
        <taxon>Eleutherodactylus</taxon>
        <taxon>Eleutherodactylus</taxon>
    </lineage>
</organism>
<sequence>MSPKKRGQKVPLPENTRTTQQLGHTNVLSVEQLFSGWPSFFDVVNLEAITLTDDFSYGMHRVETSCSQCGAHLGHVFDDGPRPTGKRYCINSASLNFILEKSGAVEESSSLDVSGKTEL</sequence>
<dbReference type="Pfam" id="PF01641">
    <property type="entry name" value="SelR"/>
    <property type="match status" value="1"/>
</dbReference>
<comment type="catalytic activity">
    <reaction evidence="4">
        <text>[thioredoxin]-disulfide + L-methionine + H2O = L-methionine (R)-S-oxide + [thioredoxin]-dithiol</text>
        <dbReference type="Rhea" id="RHEA:21260"/>
        <dbReference type="Rhea" id="RHEA-COMP:10698"/>
        <dbReference type="Rhea" id="RHEA-COMP:10700"/>
        <dbReference type="ChEBI" id="CHEBI:15377"/>
        <dbReference type="ChEBI" id="CHEBI:29950"/>
        <dbReference type="ChEBI" id="CHEBI:50058"/>
        <dbReference type="ChEBI" id="CHEBI:57844"/>
        <dbReference type="ChEBI" id="CHEBI:58773"/>
        <dbReference type="EC" id="1.8.4.14"/>
    </reaction>
</comment>
<evidence type="ECO:0000313" key="8">
    <source>
        <dbReference type="Proteomes" id="UP000770717"/>
    </source>
</evidence>
<evidence type="ECO:0000256" key="4">
    <source>
        <dbReference type="ARBA" id="ARBA00049261"/>
    </source>
</evidence>
<feature type="region of interest" description="Disordered" evidence="5">
    <location>
        <begin position="1"/>
        <end position="21"/>
    </location>
</feature>
<dbReference type="GO" id="GO:0030091">
    <property type="term" value="P:protein repair"/>
    <property type="evidence" value="ECO:0007669"/>
    <property type="project" value="InterPro"/>
</dbReference>
<dbReference type="InterPro" id="IPR028427">
    <property type="entry name" value="Met_Sox_Rdtase_MsrB"/>
</dbReference>
<dbReference type="OrthoDB" id="44061at2759"/>
<name>A0A8J6FN20_ELECQ</name>
<dbReference type="GO" id="GO:0006979">
    <property type="term" value="P:response to oxidative stress"/>
    <property type="evidence" value="ECO:0007669"/>
    <property type="project" value="InterPro"/>
</dbReference>
<keyword evidence="8" id="KW-1185">Reference proteome</keyword>
<dbReference type="Gene3D" id="2.170.150.20">
    <property type="entry name" value="Peptide methionine sulfoxide reductase"/>
    <property type="match status" value="1"/>
</dbReference>
<accession>A0A8J6FN20</accession>
<dbReference type="PANTHER" id="PTHR10173">
    <property type="entry name" value="METHIONINE SULFOXIDE REDUCTASE"/>
    <property type="match status" value="1"/>
</dbReference>
<dbReference type="Proteomes" id="UP000770717">
    <property type="component" value="Unassembled WGS sequence"/>
</dbReference>
<dbReference type="InterPro" id="IPR011057">
    <property type="entry name" value="Mss4-like_sf"/>
</dbReference>
<gene>
    <name evidence="7" type="ORF">GDO78_005962</name>
</gene>
<dbReference type="AlphaFoldDB" id="A0A8J6FN20"/>
<keyword evidence="3" id="KW-0560">Oxidoreductase</keyword>
<dbReference type="PANTHER" id="PTHR10173:SF56">
    <property type="entry name" value="METHIONINE-R-SULFOXIDE REDUCTASE B3"/>
    <property type="match status" value="1"/>
</dbReference>
<evidence type="ECO:0000313" key="7">
    <source>
        <dbReference type="EMBL" id="KAG9490366.1"/>
    </source>
</evidence>
<reference evidence="7" key="1">
    <citation type="thesis" date="2020" institute="ProQuest LLC" country="789 East Eisenhower Parkway, Ann Arbor, MI, USA">
        <title>Comparative Genomics and Chromosome Evolution.</title>
        <authorList>
            <person name="Mudd A.B."/>
        </authorList>
    </citation>
    <scope>NUCLEOTIDE SEQUENCE</scope>
    <source>
        <strain evidence="7">HN-11 Male</strain>
        <tissue evidence="7">Kidney and liver</tissue>
    </source>
</reference>
<evidence type="ECO:0000256" key="1">
    <source>
        <dbReference type="ARBA" id="ARBA00007174"/>
    </source>
</evidence>
<evidence type="ECO:0000256" key="2">
    <source>
        <dbReference type="ARBA" id="ARBA00012498"/>
    </source>
</evidence>
<comment type="similarity">
    <text evidence="1">Belongs to the MsrB Met sulfoxide reductase family.</text>
</comment>
<dbReference type="InterPro" id="IPR002579">
    <property type="entry name" value="Met_Sox_Rdtase_MsrB_dom"/>
</dbReference>
<evidence type="ECO:0000256" key="5">
    <source>
        <dbReference type="SAM" id="MobiDB-lite"/>
    </source>
</evidence>
<comment type="caution">
    <text evidence="7">The sequence shown here is derived from an EMBL/GenBank/DDBJ whole genome shotgun (WGS) entry which is preliminary data.</text>
</comment>
<dbReference type="GO" id="GO:0033743">
    <property type="term" value="F:peptide-methionine (R)-S-oxide reductase activity"/>
    <property type="evidence" value="ECO:0007669"/>
    <property type="project" value="InterPro"/>
</dbReference>
<dbReference type="EMBL" id="WNTK01000002">
    <property type="protein sequence ID" value="KAG9490366.1"/>
    <property type="molecule type" value="Genomic_DNA"/>
</dbReference>
<dbReference type="EC" id="1.8.4.14" evidence="2"/>
<feature type="domain" description="MsrB" evidence="6">
    <location>
        <begin position="35"/>
        <end position="100"/>
    </location>
</feature>
<dbReference type="SUPFAM" id="SSF51316">
    <property type="entry name" value="Mss4-like"/>
    <property type="match status" value="1"/>
</dbReference>
<evidence type="ECO:0000259" key="6">
    <source>
        <dbReference type="PROSITE" id="PS51790"/>
    </source>
</evidence>